<reference evidence="3" key="1">
    <citation type="submission" date="2016-10" db="EMBL/GenBank/DDBJ databases">
        <authorList>
            <person name="Benchimol M."/>
            <person name="Almeida L.G."/>
            <person name="Vasconcelos A.T."/>
            <person name="Perreira-Neves A."/>
            <person name="Rosa I.A."/>
            <person name="Tasca T."/>
            <person name="Bogo M.R."/>
            <person name="de Souza W."/>
        </authorList>
    </citation>
    <scope>NUCLEOTIDE SEQUENCE [LARGE SCALE GENOMIC DNA]</scope>
    <source>
        <strain evidence="3">K</strain>
    </source>
</reference>
<evidence type="ECO:0000256" key="1">
    <source>
        <dbReference type="RuleBase" id="RU365079"/>
    </source>
</evidence>
<dbReference type="GeneID" id="94840370"/>
<dbReference type="InterPro" id="IPR023214">
    <property type="entry name" value="HAD_sf"/>
</dbReference>
<dbReference type="InterPro" id="IPR004274">
    <property type="entry name" value="FCP1_dom"/>
</dbReference>
<dbReference type="GO" id="GO:0005744">
    <property type="term" value="C:TIM23 mitochondrial import inner membrane translocase complex"/>
    <property type="evidence" value="ECO:0007669"/>
    <property type="project" value="UniProtKB-UniRule"/>
</dbReference>
<organism evidence="3 4">
    <name type="scientific">Tritrichomonas foetus</name>
    <dbReference type="NCBI Taxonomy" id="1144522"/>
    <lineage>
        <taxon>Eukaryota</taxon>
        <taxon>Metamonada</taxon>
        <taxon>Parabasalia</taxon>
        <taxon>Tritrichomonadida</taxon>
        <taxon>Tritrichomonadidae</taxon>
        <taxon>Tritrichomonas</taxon>
    </lineage>
</organism>
<accession>A0A1J4K1J0</accession>
<sequence>MQETCTAFNNPITDILISSVQEIPALMQSVVSLRPVLVLDLDETLVYSSPLKMNSDSIPIRVGRRRVFVQFRPGLFDFLQAISQIYEIFFFTASAEAYANQIIDRILPETPVNHRFFRQSCRCFHGYPVKDLNLINRPLNKVLIVDDLEGSALLHLNNLVRISPWIGDPNDQVLINQLLPALQSSAFESDIPKAFQKMAERNMFTDLSSPKLVM</sequence>
<keyword evidence="1" id="KW-0809">Transit peptide</keyword>
<dbReference type="PROSITE" id="PS50969">
    <property type="entry name" value="FCP1"/>
    <property type="match status" value="1"/>
</dbReference>
<dbReference type="OrthoDB" id="277011at2759"/>
<dbReference type="VEuPathDB" id="TrichDB:TRFO_27614"/>
<keyword evidence="1" id="KW-0813">Transport</keyword>
<dbReference type="SUPFAM" id="SSF56784">
    <property type="entry name" value="HAD-like"/>
    <property type="match status" value="1"/>
</dbReference>
<comment type="subunit">
    <text evidence="1">Component of the TIM23 complex.</text>
</comment>
<feature type="domain" description="FCP1 homology" evidence="2">
    <location>
        <begin position="30"/>
        <end position="185"/>
    </location>
</feature>
<evidence type="ECO:0000259" key="2">
    <source>
        <dbReference type="PROSITE" id="PS50969"/>
    </source>
</evidence>
<dbReference type="PANTHER" id="PTHR12210">
    <property type="entry name" value="DULLARD PROTEIN PHOSPHATASE"/>
    <property type="match status" value="1"/>
</dbReference>
<comment type="caution">
    <text evidence="3">The sequence shown here is derived from an EMBL/GenBank/DDBJ whole genome shotgun (WGS) entry which is preliminary data.</text>
</comment>
<proteinExistence type="inferred from homology"/>
<keyword evidence="1" id="KW-0653">Protein transport</keyword>
<dbReference type="InterPro" id="IPR050365">
    <property type="entry name" value="TIM50"/>
</dbReference>
<keyword evidence="1" id="KW-0811">Translocation</keyword>
<dbReference type="AlphaFoldDB" id="A0A1J4K1J0"/>
<comment type="function">
    <text evidence="1">Essential component of the TIM23 complex, a complex that mediates the translocation of transit peptide-containing proteins across the mitochondrial inner membrane.</text>
</comment>
<dbReference type="Proteomes" id="UP000179807">
    <property type="component" value="Unassembled WGS sequence"/>
</dbReference>
<evidence type="ECO:0000313" key="3">
    <source>
        <dbReference type="EMBL" id="OHT04826.1"/>
    </source>
</evidence>
<dbReference type="GO" id="GO:0015031">
    <property type="term" value="P:protein transport"/>
    <property type="evidence" value="ECO:0007669"/>
    <property type="project" value="UniProtKB-KW"/>
</dbReference>
<dbReference type="EMBL" id="MLAK01000780">
    <property type="protein sequence ID" value="OHT04826.1"/>
    <property type="molecule type" value="Genomic_DNA"/>
</dbReference>
<keyword evidence="1" id="KW-0496">Mitochondrion</keyword>
<protein>
    <recommendedName>
        <fullName evidence="1">Mitochondrial import inner membrane translocase subunit TIM50</fullName>
    </recommendedName>
</protein>
<keyword evidence="4" id="KW-1185">Reference proteome</keyword>
<evidence type="ECO:0000313" key="4">
    <source>
        <dbReference type="Proteomes" id="UP000179807"/>
    </source>
</evidence>
<name>A0A1J4K1J0_9EUKA</name>
<dbReference type="Gene3D" id="3.40.50.1000">
    <property type="entry name" value="HAD superfamily/HAD-like"/>
    <property type="match status" value="1"/>
</dbReference>
<gene>
    <name evidence="3" type="ORF">TRFO_27614</name>
</gene>
<comment type="similarity">
    <text evidence="1">Belongs to the TIM50 family.</text>
</comment>
<dbReference type="Pfam" id="PF03031">
    <property type="entry name" value="NIF"/>
    <property type="match status" value="1"/>
</dbReference>
<dbReference type="CDD" id="cd07521">
    <property type="entry name" value="HAD_FCP1-like"/>
    <property type="match status" value="1"/>
</dbReference>
<dbReference type="SMART" id="SM00577">
    <property type="entry name" value="CPDc"/>
    <property type="match status" value="1"/>
</dbReference>
<dbReference type="RefSeq" id="XP_068357962.1">
    <property type="nucleotide sequence ID" value="XM_068505666.1"/>
</dbReference>
<dbReference type="InterPro" id="IPR036412">
    <property type="entry name" value="HAD-like_sf"/>
</dbReference>
<comment type="subcellular location">
    <subcellularLocation>
        <location evidence="1">Mitochondrion inner membrane</location>
        <topology evidence="1">Single-pass membrane protein</topology>
    </subcellularLocation>
</comment>